<gene>
    <name evidence="5" type="ORF">AQPE_1763</name>
</gene>
<dbReference type="InterPro" id="IPR019859">
    <property type="entry name" value="Motility-assoc_prot_GldM"/>
</dbReference>
<keyword evidence="6" id="KW-1185">Reference proteome</keyword>
<evidence type="ECO:0000313" key="6">
    <source>
        <dbReference type="Proteomes" id="UP001193389"/>
    </source>
</evidence>
<evidence type="ECO:0000259" key="3">
    <source>
        <dbReference type="Pfam" id="PF21601"/>
    </source>
</evidence>
<feature type="domain" description="Gliding motility-associated protein GldM second immunoglobulin-like" evidence="4">
    <location>
        <begin position="322"/>
        <end position="406"/>
    </location>
</feature>
<organism evidence="5 6">
    <name type="scientific">Aquipluma nitroreducens</name>
    <dbReference type="NCBI Taxonomy" id="2010828"/>
    <lineage>
        <taxon>Bacteria</taxon>
        <taxon>Pseudomonadati</taxon>
        <taxon>Bacteroidota</taxon>
        <taxon>Bacteroidia</taxon>
        <taxon>Marinilabiliales</taxon>
        <taxon>Prolixibacteraceae</taxon>
        <taxon>Aquipluma</taxon>
    </lineage>
</organism>
<reference evidence="5" key="1">
    <citation type="journal article" date="2020" name="Int. J. Syst. Evol. Microbiol.">
        <title>Aquipluma nitroreducens gen. nov. sp. nov., a novel facultatively anaerobic bacterium isolated from a freshwater lake.</title>
        <authorList>
            <person name="Watanabe M."/>
            <person name="Kojima H."/>
            <person name="Fukui M."/>
        </authorList>
    </citation>
    <scope>NUCLEOTIDE SEQUENCE</scope>
    <source>
        <strain evidence="5">MeG22</strain>
    </source>
</reference>
<feature type="domain" description="Gliding motility-associated protein GldM first immunoglobulin-like" evidence="3">
    <location>
        <begin position="224"/>
        <end position="319"/>
    </location>
</feature>
<dbReference type="Pfam" id="PF12081">
    <property type="entry name" value="GldM_1st"/>
    <property type="match status" value="1"/>
</dbReference>
<dbReference type="NCBIfam" id="TIGR03517">
    <property type="entry name" value="GldM_gliding"/>
    <property type="match status" value="1"/>
</dbReference>
<name>A0A5K7S7U8_9BACT</name>
<dbReference type="Pfam" id="PF21602">
    <property type="entry name" value="GldM_3rd"/>
    <property type="match status" value="1"/>
</dbReference>
<dbReference type="Pfam" id="PF12080">
    <property type="entry name" value="GldM_4th"/>
    <property type="match status" value="1"/>
</dbReference>
<sequence>MLALNVASEVLESFRIVDASLTQTLNNIKRKNDQIYGAFDAAYISNPAKVKEWKDKADQVNKRTTDLITQIKDLKEQLALASGGIPLKQAQAEGASLVSGEPFLVNSKGDTILIKKEDDLNTPSEIMIKQKKANDLKNSINGYRDFLASFMENGSPLSENIIKQLDTSDPKINLKEGGEKKSWESLHFENKPLIAVITLLSKMQIDIENAETNVISSLFSQIDAASFKFNRLGARILATSTYVLQGDQFEAEIFLAAEDTTQQPEIFVGNTKLTMRDGKGIYKVPASQVGTFKWGGLIKYKNPEGNINSYPFQGEYQVGKPSATVSPTKMNVMYIGIANPIKISVPGAASENLVVTLNNGRIEKAGDDYLAYPSKLDATGKSTTISVSIRSGSELRPMGSMDFRVKEVPPPLATIGGKNGGNLKKEELLAEDGLFADLKDFDFDLKFKVTQFDVNISGTYVKTYSSKDNKFTSEQKDQFGKLTQGSIIFIDNIMAKGDDGQPARPLSPISFKIR</sequence>
<evidence type="ECO:0000313" key="5">
    <source>
        <dbReference type="EMBL" id="BBE17606.1"/>
    </source>
</evidence>
<dbReference type="AlphaFoldDB" id="A0A5K7S7U8"/>
<protein>
    <recommendedName>
        <fullName evidence="7">Gliding motility protein GldM</fullName>
    </recommendedName>
</protein>
<dbReference type="InterPro" id="IPR022720">
    <property type="entry name" value="Motility-assoc_prot_GldM_N"/>
</dbReference>
<feature type="domain" description="Gliding motility-associated protein GldM C-terminal" evidence="1">
    <location>
        <begin position="409"/>
        <end position="513"/>
    </location>
</feature>
<evidence type="ECO:0008006" key="7">
    <source>
        <dbReference type="Google" id="ProtNLM"/>
    </source>
</evidence>
<evidence type="ECO:0000259" key="1">
    <source>
        <dbReference type="Pfam" id="PF12080"/>
    </source>
</evidence>
<dbReference type="Pfam" id="PF21601">
    <property type="entry name" value="GldM_2nd"/>
    <property type="match status" value="1"/>
</dbReference>
<dbReference type="Proteomes" id="UP001193389">
    <property type="component" value="Chromosome"/>
</dbReference>
<evidence type="ECO:0000259" key="2">
    <source>
        <dbReference type="Pfam" id="PF12081"/>
    </source>
</evidence>
<dbReference type="InterPro" id="IPR048406">
    <property type="entry name" value="GldM_Ig-like-2"/>
</dbReference>
<dbReference type="KEGG" id="anf:AQPE_1763"/>
<evidence type="ECO:0000259" key="4">
    <source>
        <dbReference type="Pfam" id="PF21602"/>
    </source>
</evidence>
<dbReference type="InterPro" id="IPR022719">
    <property type="entry name" value="Motility-assoc_prot_GldM_C"/>
</dbReference>
<dbReference type="InterPro" id="IPR048405">
    <property type="entry name" value="GldM_Ig-like-1"/>
</dbReference>
<accession>A0A5K7S7U8</accession>
<feature type="domain" description="Gliding motility-associated protein GldM N-terminal" evidence="2">
    <location>
        <begin position="9"/>
        <end position="220"/>
    </location>
</feature>
<proteinExistence type="predicted"/>
<dbReference type="EMBL" id="AP018694">
    <property type="protein sequence ID" value="BBE17606.1"/>
    <property type="molecule type" value="Genomic_DNA"/>
</dbReference>